<dbReference type="SUPFAM" id="SSF52980">
    <property type="entry name" value="Restriction endonuclease-like"/>
    <property type="match status" value="1"/>
</dbReference>
<dbReference type="Pfam" id="PF13087">
    <property type="entry name" value="AAA_12"/>
    <property type="match status" value="1"/>
</dbReference>
<evidence type="ECO:0000256" key="2">
    <source>
        <dbReference type="ARBA" id="ARBA00022741"/>
    </source>
</evidence>
<proteinExistence type="inferred from homology"/>
<keyword evidence="5" id="KW-0067">ATP-binding</keyword>
<dbReference type="InterPro" id="IPR041677">
    <property type="entry name" value="DNA2/NAM7_AAA_11"/>
</dbReference>
<evidence type="ECO:0000259" key="8">
    <source>
        <dbReference type="SMART" id="SM00382"/>
    </source>
</evidence>
<dbReference type="InterPro" id="IPR049468">
    <property type="entry name" value="Restrct_endonuc-II-like_dom"/>
</dbReference>
<dbReference type="PANTHER" id="PTHR43788:SF8">
    <property type="entry name" value="DNA-BINDING PROTEIN SMUBP-2"/>
    <property type="match status" value="1"/>
</dbReference>
<sequence length="1643" mass="177680">MPSTRSRDRELVATTSNLVEFLRDVAQARRRRVLDVGEYETVLWLADLPAEVVLDRDAGAGEALFAVPRVRAEAAPPLPAELRGWVDEAAAKDANGAEPRLTPPTGSRSEAGSAGDAAAGTAALVAPTPRQGLPVVPARQDAAPAADGTTAPGHPTVVTDATVLDRAGARAVGTASVDATLILPRVPDEEPRVPQAVLDAYGRWLPEWLAWAARDRATTTIRQWYQALASAAHLLSQQEDQYEAVLGTGLLTWSGGGVSVRNHILATRVRIVVDAERDEARVVLDAEATTRVQDRELLDGVAQFHPPRVETVHEQVREGAFVAPLTDAENLMKIWAERALDDATPFDATWSPSTAKDQAGVRLAPAIVLRRRERASLIGYYDAMLQALSGPQAQSPLGLAQLVTSMEANERLEWLRDKGDDPEATRVLDADGVPDVRPDVLGVDPLFPLPANPEQLRIMERLQTNNGVVVQGPPGTGKTHTIANLISALLADGQRVLVTSQKPQALRVLRDKLPPEVAKLCVSVTDLGGAGSAELEGSVKAMANRYAGFDPQAHQLQEDRAAQRRADLIERVDRLTDDIRVLREAELTRHPEVAPGYAGTLGEIAQRLRRDAVRHDWMPVPAAAAIDLETTLVLDEPVTATAWQPPALTVTEAAELLRLLAAQTPRRVARRRQRLVDVSTYPVGDEVRAMMAAEAAAYEAAARESTEVSRQLDGCDAATLQALKAAVDNARRASADLGLDADVTAWPAQDWAVRAIADGLAGRDATVWGQLAAGRERIADAERAIATIGFREVAIAPAAPGTAAARFELVAKLRDHLAAGNKLRGGLLKPGVQRDAEDVLDHATVDGAPIDTAERVYVVAAALQAQATVEALARGWAMVGVPFGGQDAGRPGGPGHGGGEPIQRQVARLVETYHRLAHVQRFLAAVGDVRRALEAARAWLPLTDLGDWWELVDALDAVRLRVEAEQATARLGALAERMTLDARGGGAPVGTAPAAGPGEAPPELVRAANALVGRDADAYAQALAELSLAPGERADQLACDALLARLEAAHPALAAAMAAAPADPAWPGRLSGWDAAWAWAAAAAFFQQQRQPGREQELEAELADAVTRLRQETATLAALRAWGHCLRRMTAHQAQALQAYEQHMRAVGKGTGRYAARYRSRAREAMREARDAVPAWVMPLDLVLETLPPVRDSFDVVIVDEASQASLEDLFLLWLAPRVIVVGDDKQCAPSQVRLGELEPIFGKLHSYLPDLPGYLRDAFTPKSSLFDLLRTRFGAVIPLREHFRCMPEIIEYSSRQFYADEPLVPLRQFGGDRLPPLRAVFVPGAQTEGTATRLRNPVEAEAIVAQIEACVADPAYAGKSIGVVVLQGTGQVQLIHSLLLERLEPKEWEDRRLRVGTPPDFQGDERDVVFLSLVIAEKRQALTGTEWQRRFNVAASRAKDQAWLFHSVGLADLSLADLRHSLLSYVLNPPPALGGPVLADVTADEPHPAFGSLIEQQVFLQIRARGYHVTPQVEVNGRYVDLVVTGARGRLAVEVDGAHWTGTPEQREADLDRERELKRAGWRFWRVRESEFRYDPQAALAGLWETLDRLDIRPFDAADAAPATTATVWEPAPLSTVEGVDGLESGNPDELDDVRLVTTRVL</sequence>
<comment type="similarity">
    <text evidence="1">Belongs to the DNA2/NAM7 helicase family.</text>
</comment>
<dbReference type="Pfam" id="PF13086">
    <property type="entry name" value="AAA_11"/>
    <property type="match status" value="1"/>
</dbReference>
<evidence type="ECO:0000256" key="7">
    <source>
        <dbReference type="SAM" id="MobiDB-lite"/>
    </source>
</evidence>
<dbReference type="EMBL" id="BAAALS010000006">
    <property type="protein sequence ID" value="GAA1745515.1"/>
    <property type="molecule type" value="Genomic_DNA"/>
</dbReference>
<dbReference type="InterPro" id="IPR011335">
    <property type="entry name" value="Restrct_endonuc-II-like"/>
</dbReference>
<accession>A0ABN2K0A9</accession>
<keyword evidence="3" id="KW-0378">Hydrolase</keyword>
<name>A0ABN2K0A9_9ACTN</name>
<evidence type="ECO:0000256" key="5">
    <source>
        <dbReference type="ARBA" id="ARBA00022840"/>
    </source>
</evidence>
<gene>
    <name evidence="9" type="ORF">GCM10009681_15530</name>
</gene>
<keyword evidence="4" id="KW-0347">Helicase</keyword>
<dbReference type="Proteomes" id="UP001500655">
    <property type="component" value="Unassembled WGS sequence"/>
</dbReference>
<protein>
    <recommendedName>
        <fullName evidence="8">AAA+ ATPase domain-containing protein</fullName>
    </recommendedName>
</protein>
<dbReference type="Pfam" id="PF18741">
    <property type="entry name" value="MTES_1575"/>
    <property type="match status" value="1"/>
</dbReference>
<reference evidence="9 10" key="1">
    <citation type="journal article" date="2019" name="Int. J. Syst. Evol. Microbiol.">
        <title>The Global Catalogue of Microorganisms (GCM) 10K type strain sequencing project: providing services to taxonomists for standard genome sequencing and annotation.</title>
        <authorList>
            <consortium name="The Broad Institute Genomics Platform"/>
            <consortium name="The Broad Institute Genome Sequencing Center for Infectious Disease"/>
            <person name="Wu L."/>
            <person name="Ma J."/>
        </authorList>
    </citation>
    <scope>NUCLEOTIDE SEQUENCE [LARGE SCALE GENOMIC DNA]</scope>
    <source>
        <strain evidence="9 10">JCM 13249</strain>
    </source>
</reference>
<organism evidence="9 10">
    <name type="scientific">Luedemannella helvata</name>
    <dbReference type="NCBI Taxonomy" id="349315"/>
    <lineage>
        <taxon>Bacteria</taxon>
        <taxon>Bacillati</taxon>
        <taxon>Actinomycetota</taxon>
        <taxon>Actinomycetes</taxon>
        <taxon>Micromonosporales</taxon>
        <taxon>Micromonosporaceae</taxon>
        <taxon>Luedemannella</taxon>
    </lineage>
</organism>
<dbReference type="SMART" id="SM00382">
    <property type="entry name" value="AAA"/>
    <property type="match status" value="1"/>
</dbReference>
<dbReference type="InterPro" id="IPR003593">
    <property type="entry name" value="AAA+_ATPase"/>
</dbReference>
<evidence type="ECO:0000256" key="6">
    <source>
        <dbReference type="SAM" id="Coils"/>
    </source>
</evidence>
<dbReference type="PANTHER" id="PTHR43788">
    <property type="entry name" value="DNA2/NAM7 HELICASE FAMILY MEMBER"/>
    <property type="match status" value="1"/>
</dbReference>
<dbReference type="RefSeq" id="WP_344078438.1">
    <property type="nucleotide sequence ID" value="NZ_BAAALS010000006.1"/>
</dbReference>
<dbReference type="InterPro" id="IPR027417">
    <property type="entry name" value="P-loop_NTPase"/>
</dbReference>
<evidence type="ECO:0000256" key="4">
    <source>
        <dbReference type="ARBA" id="ARBA00022806"/>
    </source>
</evidence>
<feature type="domain" description="AAA+ ATPase" evidence="8">
    <location>
        <begin position="464"/>
        <end position="682"/>
    </location>
</feature>
<keyword evidence="6" id="KW-0175">Coiled coil</keyword>
<dbReference type="Gene3D" id="3.40.960.10">
    <property type="entry name" value="VSR Endonuclease"/>
    <property type="match status" value="1"/>
</dbReference>
<dbReference type="SUPFAM" id="SSF52540">
    <property type="entry name" value="P-loop containing nucleoside triphosphate hydrolases"/>
    <property type="match status" value="2"/>
</dbReference>
<dbReference type="InterPro" id="IPR047187">
    <property type="entry name" value="SF1_C_Upf1"/>
</dbReference>
<feature type="coiled-coil region" evidence="6">
    <location>
        <begin position="558"/>
        <end position="585"/>
    </location>
</feature>
<comment type="caution">
    <text evidence="9">The sequence shown here is derived from an EMBL/GenBank/DDBJ whole genome shotgun (WGS) entry which is preliminary data.</text>
</comment>
<dbReference type="InterPro" id="IPR050534">
    <property type="entry name" value="Coronavir_polyprotein_1ab"/>
</dbReference>
<evidence type="ECO:0000313" key="9">
    <source>
        <dbReference type="EMBL" id="GAA1745515.1"/>
    </source>
</evidence>
<feature type="region of interest" description="Disordered" evidence="7">
    <location>
        <begin position="94"/>
        <end position="119"/>
    </location>
</feature>
<feature type="compositionally biased region" description="Low complexity" evidence="7">
    <location>
        <begin position="106"/>
        <end position="119"/>
    </location>
</feature>
<dbReference type="InterPro" id="IPR041679">
    <property type="entry name" value="DNA2/NAM7-like_C"/>
</dbReference>
<dbReference type="CDD" id="cd18808">
    <property type="entry name" value="SF1_C_Upf1"/>
    <property type="match status" value="1"/>
</dbReference>
<evidence type="ECO:0000313" key="10">
    <source>
        <dbReference type="Proteomes" id="UP001500655"/>
    </source>
</evidence>
<evidence type="ECO:0000256" key="3">
    <source>
        <dbReference type="ARBA" id="ARBA00022801"/>
    </source>
</evidence>
<dbReference type="Gene3D" id="3.40.50.300">
    <property type="entry name" value="P-loop containing nucleotide triphosphate hydrolases"/>
    <property type="match status" value="3"/>
</dbReference>
<keyword evidence="10" id="KW-1185">Reference proteome</keyword>
<keyword evidence="2" id="KW-0547">Nucleotide-binding</keyword>
<evidence type="ECO:0000256" key="1">
    <source>
        <dbReference type="ARBA" id="ARBA00007913"/>
    </source>
</evidence>